<gene>
    <name evidence="1" type="ORF">GN244_ATG14160</name>
</gene>
<evidence type="ECO:0000313" key="2">
    <source>
        <dbReference type="Proteomes" id="UP000602510"/>
    </source>
</evidence>
<evidence type="ECO:0000313" key="1">
    <source>
        <dbReference type="EMBL" id="KAF4033951.1"/>
    </source>
</evidence>
<dbReference type="AlphaFoldDB" id="A0A833WQJ5"/>
<protein>
    <submittedName>
        <fullName evidence="1">Uncharacterized protein</fullName>
    </submittedName>
</protein>
<organism evidence="1 2">
    <name type="scientific">Phytophthora infestans</name>
    <name type="common">Potato late blight agent</name>
    <name type="synonym">Botrytis infestans</name>
    <dbReference type="NCBI Taxonomy" id="4787"/>
    <lineage>
        <taxon>Eukaryota</taxon>
        <taxon>Sar</taxon>
        <taxon>Stramenopiles</taxon>
        <taxon>Oomycota</taxon>
        <taxon>Peronosporomycetes</taxon>
        <taxon>Peronosporales</taxon>
        <taxon>Peronosporaceae</taxon>
        <taxon>Phytophthora</taxon>
    </lineage>
</organism>
<dbReference type="Proteomes" id="UP000602510">
    <property type="component" value="Unassembled WGS sequence"/>
</dbReference>
<reference evidence="1" key="1">
    <citation type="submission" date="2020-04" db="EMBL/GenBank/DDBJ databases">
        <title>Hybrid Assembly of Korean Phytophthora infestans isolates.</title>
        <authorList>
            <person name="Prokchorchik M."/>
            <person name="Lee Y."/>
            <person name="Seo J."/>
            <person name="Cho J.-H."/>
            <person name="Park Y.-E."/>
            <person name="Jang D.-C."/>
            <person name="Im J.-S."/>
            <person name="Choi J.-G."/>
            <person name="Park H.-J."/>
            <person name="Lee G.-B."/>
            <person name="Lee Y.-G."/>
            <person name="Hong S.-Y."/>
            <person name="Cho K."/>
            <person name="Sohn K.H."/>
        </authorList>
    </citation>
    <scope>NUCLEOTIDE SEQUENCE</scope>
    <source>
        <strain evidence="1">KR_1_A1</strain>
    </source>
</reference>
<accession>A0A833WQJ5</accession>
<name>A0A833WQJ5_PHYIN</name>
<keyword evidence="2" id="KW-1185">Reference proteome</keyword>
<sequence length="143" mass="16660">MKARGCTVIALSAPVRRTRRMHARTAKIDPLLLNPQRSTTDPRARCVCCGKLQYGYAFRSISRQDIVRRCIVCENGPKAVKFWEEKLPPADSAEVRRQESLPNVEKVMGPDWYLKKKNRHSRPRKLTARNVRFIEQKKQQKSR</sequence>
<proteinExistence type="predicted"/>
<comment type="caution">
    <text evidence="1">The sequence shown here is derived from an EMBL/GenBank/DDBJ whole genome shotgun (WGS) entry which is preliminary data.</text>
</comment>
<dbReference type="EMBL" id="WSZM01000399">
    <property type="protein sequence ID" value="KAF4033951.1"/>
    <property type="molecule type" value="Genomic_DNA"/>
</dbReference>